<name>A0A1F2P795_9EURY</name>
<dbReference type="Proteomes" id="UP000185779">
    <property type="component" value="Unassembled WGS sequence"/>
</dbReference>
<organism evidence="2 3">
    <name type="scientific">Candidatus Syntropharchaeum butanivorans</name>
    <dbReference type="NCBI Taxonomy" id="1839936"/>
    <lineage>
        <taxon>Archaea</taxon>
        <taxon>Methanobacteriati</taxon>
        <taxon>Methanobacteriota</taxon>
        <taxon>Stenosarchaea group</taxon>
        <taxon>Methanomicrobia</taxon>
        <taxon>Methanosarcinales</taxon>
        <taxon>ANME-2 cluster</taxon>
        <taxon>Candidatus Syntropharchaeum</taxon>
    </lineage>
</organism>
<dbReference type="STRING" id="1839936.SBU_000145"/>
<feature type="region of interest" description="Disordered" evidence="1">
    <location>
        <begin position="1"/>
        <end position="40"/>
    </location>
</feature>
<dbReference type="AlphaFoldDB" id="A0A1F2P795"/>
<evidence type="ECO:0000256" key="1">
    <source>
        <dbReference type="SAM" id="MobiDB-lite"/>
    </source>
</evidence>
<keyword evidence="3" id="KW-1185">Reference proteome</keyword>
<evidence type="ECO:0000313" key="2">
    <source>
        <dbReference type="EMBL" id="OFV66852.1"/>
    </source>
</evidence>
<comment type="caution">
    <text evidence="2">The sequence shown here is derived from an EMBL/GenBank/DDBJ whole genome shotgun (WGS) entry which is preliminary data.</text>
</comment>
<protein>
    <submittedName>
        <fullName evidence="2">Uncharacterized protein</fullName>
    </submittedName>
</protein>
<accession>A0A1F2P795</accession>
<proteinExistence type="predicted"/>
<evidence type="ECO:0000313" key="3">
    <source>
        <dbReference type="Proteomes" id="UP000185779"/>
    </source>
</evidence>
<reference evidence="2" key="1">
    <citation type="submission" date="2016-05" db="EMBL/GenBank/DDBJ databases">
        <title>Microbial consortia oxidize butane by reversing methanogenesis.</title>
        <authorList>
            <person name="Laso-Perez R."/>
            <person name="Richter M."/>
            <person name="Wegener G."/>
            <person name="Musat F."/>
        </authorList>
    </citation>
    <scope>NUCLEOTIDE SEQUENCE [LARGE SCALE GENOMIC DNA]</scope>
    <source>
        <strain evidence="2">BOX1</strain>
    </source>
</reference>
<sequence>MDSVKKIRLSASTSGRDGGFTGINSRDGYRRLLSGRGGGG</sequence>
<dbReference type="EMBL" id="LYOR01000001">
    <property type="protein sequence ID" value="OFV66852.1"/>
    <property type="molecule type" value="Genomic_DNA"/>
</dbReference>
<gene>
    <name evidence="2" type="ORF">SBU_000145</name>
</gene>